<gene>
    <name evidence="1" type="ORF">KBB96_14595</name>
</gene>
<protein>
    <recommendedName>
        <fullName evidence="3">Lipoprotein</fullName>
    </recommendedName>
</protein>
<sequence length="67" mass="7360">MKYLTILASAVVAPMLLTSCPEPRRDVVYYVPVQPKKTTKTTTVVVKPKRESAEGFEAVSKPGSYSN</sequence>
<evidence type="ECO:0008006" key="3">
    <source>
        <dbReference type="Google" id="ProtNLM"/>
    </source>
</evidence>
<evidence type="ECO:0000313" key="2">
    <source>
        <dbReference type="Proteomes" id="UP000676169"/>
    </source>
</evidence>
<dbReference type="RefSeq" id="WP_211630181.1">
    <property type="nucleotide sequence ID" value="NZ_CP073100.1"/>
</dbReference>
<evidence type="ECO:0000313" key="1">
    <source>
        <dbReference type="EMBL" id="QUE50092.1"/>
    </source>
</evidence>
<name>A0A975G784_9BACT</name>
<dbReference type="Proteomes" id="UP000676169">
    <property type="component" value="Chromosome"/>
</dbReference>
<keyword evidence="2" id="KW-1185">Reference proteome</keyword>
<dbReference type="EMBL" id="CP073100">
    <property type="protein sequence ID" value="QUE50092.1"/>
    <property type="molecule type" value="Genomic_DNA"/>
</dbReference>
<accession>A0A975G784</accession>
<dbReference type="PROSITE" id="PS51257">
    <property type="entry name" value="PROKAR_LIPOPROTEIN"/>
    <property type="match status" value="1"/>
</dbReference>
<reference evidence="1" key="1">
    <citation type="submission" date="2021-04" db="EMBL/GenBank/DDBJ databases">
        <title>Luteolibacter sp. 32A isolated from the skin of an Anderson's salamander (Ambystoma andersonii).</title>
        <authorList>
            <person name="Spergser J."/>
            <person name="Busse H.-J."/>
        </authorList>
    </citation>
    <scope>NUCLEOTIDE SEQUENCE</scope>
    <source>
        <strain evidence="1">32A</strain>
    </source>
</reference>
<organism evidence="1 2">
    <name type="scientific">Luteolibacter ambystomatis</name>
    <dbReference type="NCBI Taxonomy" id="2824561"/>
    <lineage>
        <taxon>Bacteria</taxon>
        <taxon>Pseudomonadati</taxon>
        <taxon>Verrucomicrobiota</taxon>
        <taxon>Verrucomicrobiia</taxon>
        <taxon>Verrucomicrobiales</taxon>
        <taxon>Verrucomicrobiaceae</taxon>
        <taxon>Luteolibacter</taxon>
    </lineage>
</organism>
<proteinExistence type="predicted"/>
<dbReference type="AlphaFoldDB" id="A0A975G784"/>
<dbReference type="KEGG" id="lamb:KBB96_14595"/>